<protein>
    <recommendedName>
        <fullName evidence="3 8">6-carboxy-5,6,7,8-tetrahydropterin synthase</fullName>
        <ecNumber evidence="8">4.-.-.-</ecNumber>
    </recommendedName>
</protein>
<evidence type="ECO:0000256" key="9">
    <source>
        <dbReference type="PIRSR" id="PIRSR006113-1"/>
    </source>
</evidence>
<gene>
    <name evidence="12" type="ORF">D7318_31525</name>
    <name evidence="11" type="ORF">D7319_31655</name>
</gene>
<dbReference type="InterPro" id="IPR038418">
    <property type="entry name" value="6-PTP_synth/QueD_sf"/>
</dbReference>
<comment type="caution">
    <text evidence="11">The sequence shown here is derived from an EMBL/GenBank/DDBJ whole genome shotgun (WGS) entry which is preliminary data.</text>
</comment>
<dbReference type="EC" id="4.-.-.-" evidence="8"/>
<evidence type="ECO:0000313" key="11">
    <source>
        <dbReference type="EMBL" id="RKN03379.1"/>
    </source>
</evidence>
<evidence type="ECO:0000313" key="12">
    <source>
        <dbReference type="EMBL" id="RKN13236.1"/>
    </source>
</evidence>
<evidence type="ECO:0000256" key="10">
    <source>
        <dbReference type="PIRSR" id="PIRSR006113-2"/>
    </source>
</evidence>
<accession>A0A3A9VRI1</accession>
<dbReference type="GO" id="GO:0046872">
    <property type="term" value="F:metal ion binding"/>
    <property type="evidence" value="ECO:0007669"/>
    <property type="project" value="UniProtKB-KW"/>
</dbReference>
<dbReference type="EMBL" id="RBDY01000051">
    <property type="protein sequence ID" value="RKN13236.1"/>
    <property type="molecule type" value="Genomic_DNA"/>
</dbReference>
<comment type="catalytic activity">
    <reaction evidence="7 8">
        <text>7,8-dihydroneopterin 3'-triphosphate + H2O = 6-carboxy-5,6,7,8-tetrahydropterin + triphosphate + acetaldehyde + 2 H(+)</text>
        <dbReference type="Rhea" id="RHEA:27966"/>
        <dbReference type="ChEBI" id="CHEBI:15343"/>
        <dbReference type="ChEBI" id="CHEBI:15377"/>
        <dbReference type="ChEBI" id="CHEBI:15378"/>
        <dbReference type="ChEBI" id="CHEBI:18036"/>
        <dbReference type="ChEBI" id="CHEBI:58462"/>
        <dbReference type="ChEBI" id="CHEBI:61032"/>
        <dbReference type="EC" id="4.1.2.50"/>
    </reaction>
</comment>
<dbReference type="OrthoDB" id="9804698at2"/>
<comment type="cofactor">
    <cofactor evidence="8 10">
        <name>Zn(2+)</name>
        <dbReference type="ChEBI" id="CHEBI:29105"/>
    </cofactor>
    <text evidence="8 10">Binds 1 zinc ion per subunit.</text>
</comment>
<evidence type="ECO:0000313" key="14">
    <source>
        <dbReference type="Proteomes" id="UP000275024"/>
    </source>
</evidence>
<reference evidence="13 14" key="1">
    <citation type="submission" date="2018-09" db="EMBL/GenBank/DDBJ databases">
        <title>Streptomyces sp. nov. DS1-2, an endophytic actinomycete isolated from roots of Dendrobium scabrilingue.</title>
        <authorList>
            <person name="Kuncharoen N."/>
            <person name="Kudo T."/>
            <person name="Ohkuma M."/>
            <person name="Yuki M."/>
            <person name="Tanasupawat S."/>
        </authorList>
    </citation>
    <scope>NUCLEOTIDE SEQUENCE [LARGE SCALE GENOMIC DNA]</scope>
    <source>
        <strain evidence="11 14">AZ1-7</strain>
        <strain evidence="12 13">DS1-2</strain>
    </source>
</reference>
<feature type="active site" description="Charge relay system" evidence="9">
    <location>
        <position position="72"/>
    </location>
</feature>
<evidence type="ECO:0000313" key="13">
    <source>
        <dbReference type="Proteomes" id="UP000268652"/>
    </source>
</evidence>
<dbReference type="EMBL" id="RBDX01000052">
    <property type="protein sequence ID" value="RKN03379.1"/>
    <property type="molecule type" value="Genomic_DNA"/>
</dbReference>
<evidence type="ECO:0000256" key="3">
    <source>
        <dbReference type="ARBA" id="ARBA00018141"/>
    </source>
</evidence>
<dbReference type="UniPathway" id="UPA00391"/>
<dbReference type="InterPro" id="IPR007115">
    <property type="entry name" value="6-PTP_synth/QueD"/>
</dbReference>
<dbReference type="PANTHER" id="PTHR12589">
    <property type="entry name" value="PYRUVOYL TETRAHYDROBIOPTERIN SYNTHASE"/>
    <property type="match status" value="1"/>
</dbReference>
<feature type="binding site" evidence="10">
    <location>
        <position position="34"/>
    </location>
    <ligand>
        <name>Zn(2+)</name>
        <dbReference type="ChEBI" id="CHEBI:29105"/>
    </ligand>
</feature>
<dbReference type="GO" id="GO:0070497">
    <property type="term" value="F:6-carboxytetrahydropterin synthase activity"/>
    <property type="evidence" value="ECO:0007669"/>
    <property type="project" value="UniProtKB-EC"/>
</dbReference>
<evidence type="ECO:0000256" key="1">
    <source>
        <dbReference type="ARBA" id="ARBA00005061"/>
    </source>
</evidence>
<organism evidence="11 14">
    <name type="scientific">Streptomyces radicis</name>
    <dbReference type="NCBI Taxonomy" id="1750517"/>
    <lineage>
        <taxon>Bacteria</taxon>
        <taxon>Bacillati</taxon>
        <taxon>Actinomycetota</taxon>
        <taxon>Actinomycetes</taxon>
        <taxon>Kitasatosporales</taxon>
        <taxon>Streptomycetaceae</taxon>
        <taxon>Streptomyces</taxon>
    </lineage>
</organism>
<evidence type="ECO:0000256" key="6">
    <source>
        <dbReference type="ARBA" id="ARBA00023239"/>
    </source>
</evidence>
<dbReference type="GO" id="GO:0008616">
    <property type="term" value="P:tRNA queuosine(34) biosynthetic process"/>
    <property type="evidence" value="ECO:0007669"/>
    <property type="project" value="UniProtKB-KW"/>
</dbReference>
<evidence type="ECO:0000256" key="5">
    <source>
        <dbReference type="ARBA" id="ARBA00022833"/>
    </source>
</evidence>
<evidence type="ECO:0000256" key="8">
    <source>
        <dbReference type="PIRNR" id="PIRNR006113"/>
    </source>
</evidence>
<dbReference type="Proteomes" id="UP000275024">
    <property type="component" value="Unassembled WGS sequence"/>
</dbReference>
<dbReference type="Pfam" id="PF01242">
    <property type="entry name" value="PTPS"/>
    <property type="match status" value="1"/>
</dbReference>
<dbReference type="SUPFAM" id="SSF55620">
    <property type="entry name" value="Tetrahydrobiopterin biosynthesis enzymes-like"/>
    <property type="match status" value="1"/>
</dbReference>
<dbReference type="PANTHER" id="PTHR12589:SF7">
    <property type="entry name" value="6-PYRUVOYL TETRAHYDROBIOPTERIN SYNTHASE"/>
    <property type="match status" value="1"/>
</dbReference>
<feature type="active site" description="Proton acceptor" evidence="9">
    <location>
        <position position="28"/>
    </location>
</feature>
<sequence>MAGRFRIGKRFRFEAAHRLTGLPEGHQCARLHGHSYTAEIILAAEQLDGRGFVTDFGDLAPVRTFIDERLDHQLLNEVLPFSPTSENLARFLAEWFIEHVAPGIRGRLERVRVSEAASSWAEFEVIR</sequence>
<evidence type="ECO:0000256" key="4">
    <source>
        <dbReference type="ARBA" id="ARBA00022723"/>
    </source>
</evidence>
<feature type="binding site" evidence="10">
    <location>
        <position position="32"/>
    </location>
    <ligand>
        <name>Zn(2+)</name>
        <dbReference type="ChEBI" id="CHEBI:29105"/>
    </ligand>
</feature>
<keyword evidence="8" id="KW-0671">Queuosine biosynthesis</keyword>
<dbReference type="PIRSF" id="PIRSF006113">
    <property type="entry name" value="PTP_synth"/>
    <property type="match status" value="1"/>
</dbReference>
<name>A0A3A9VRI1_9ACTN</name>
<evidence type="ECO:0000256" key="7">
    <source>
        <dbReference type="ARBA" id="ARBA00048807"/>
    </source>
</evidence>
<proteinExistence type="inferred from homology"/>
<keyword evidence="13" id="KW-1185">Reference proteome</keyword>
<feature type="active site" description="Charge relay system" evidence="9">
    <location>
        <position position="115"/>
    </location>
</feature>
<dbReference type="Gene3D" id="3.30.479.10">
    <property type="entry name" value="6-pyruvoyl tetrahydropterin synthase/QueD"/>
    <property type="match status" value="2"/>
</dbReference>
<feature type="binding site" evidence="10">
    <location>
        <position position="17"/>
    </location>
    <ligand>
        <name>Zn(2+)</name>
        <dbReference type="ChEBI" id="CHEBI:29105"/>
    </ligand>
</feature>
<dbReference type="Proteomes" id="UP000268652">
    <property type="component" value="Unassembled WGS sequence"/>
</dbReference>
<keyword evidence="6 8" id="KW-0456">Lyase</keyword>
<dbReference type="AlphaFoldDB" id="A0A3A9VRI1"/>
<comment type="similarity">
    <text evidence="2 8">Belongs to the PTPS family. QueD subfamily.</text>
</comment>
<keyword evidence="4 8" id="KW-0479">Metal-binding</keyword>
<keyword evidence="5 8" id="KW-0862">Zinc</keyword>
<evidence type="ECO:0000256" key="2">
    <source>
        <dbReference type="ARBA" id="ARBA00008900"/>
    </source>
</evidence>
<comment type="pathway">
    <text evidence="1 8">Purine metabolism; 7-cyano-7-deazaguanine biosynthesis.</text>
</comment>